<evidence type="ECO:0000259" key="1">
    <source>
        <dbReference type="Pfam" id="PF00535"/>
    </source>
</evidence>
<dbReference type="InterPro" id="IPR029044">
    <property type="entry name" value="Nucleotide-diphossugar_trans"/>
</dbReference>
<evidence type="ECO:0000259" key="2">
    <source>
        <dbReference type="Pfam" id="PF08241"/>
    </source>
</evidence>
<organism evidence="4">
    <name type="scientific">Clostridium tertium</name>
    <dbReference type="NCBI Taxonomy" id="1559"/>
    <lineage>
        <taxon>Bacteria</taxon>
        <taxon>Bacillati</taxon>
        <taxon>Bacillota</taxon>
        <taxon>Clostridia</taxon>
        <taxon>Eubacteriales</taxon>
        <taxon>Clostridiaceae</taxon>
        <taxon>Clostridium</taxon>
    </lineage>
</organism>
<dbReference type="CDD" id="cd00761">
    <property type="entry name" value="Glyco_tranf_GTA_type"/>
    <property type="match status" value="1"/>
</dbReference>
<dbReference type="CDD" id="cd02440">
    <property type="entry name" value="AdoMet_MTases"/>
    <property type="match status" value="1"/>
</dbReference>
<dbReference type="Gene3D" id="3.90.550.10">
    <property type="entry name" value="Spore Coat Polysaccharide Biosynthesis Protein SpsA, Chain A"/>
    <property type="match status" value="2"/>
</dbReference>
<dbReference type="SUPFAM" id="SSF53448">
    <property type="entry name" value="Nucleotide-diphospho-sugar transferases"/>
    <property type="match status" value="1"/>
</dbReference>
<dbReference type="PANTHER" id="PTHR22916">
    <property type="entry name" value="GLYCOSYLTRANSFERASE"/>
    <property type="match status" value="1"/>
</dbReference>
<dbReference type="EMBL" id="CACRTO010000021">
    <property type="protein sequence ID" value="VYU41723.1"/>
    <property type="molecule type" value="Genomic_DNA"/>
</dbReference>
<dbReference type="InterPro" id="IPR001173">
    <property type="entry name" value="Glyco_trans_2-like"/>
</dbReference>
<dbReference type="AlphaFoldDB" id="A0A6N3ET22"/>
<dbReference type="SUPFAM" id="SSF53335">
    <property type="entry name" value="S-adenosyl-L-methionine-dependent methyltransferases"/>
    <property type="match status" value="1"/>
</dbReference>
<dbReference type="GO" id="GO:0008757">
    <property type="term" value="F:S-adenosylmethionine-dependent methyltransferase activity"/>
    <property type="evidence" value="ECO:0007669"/>
    <property type="project" value="InterPro"/>
</dbReference>
<dbReference type="PANTHER" id="PTHR22916:SF3">
    <property type="entry name" value="UDP-GLCNAC:BETAGAL BETA-1,3-N-ACETYLGLUCOSAMINYLTRANSFERASE-LIKE PROTEIN 1"/>
    <property type="match status" value="1"/>
</dbReference>
<dbReference type="InterPro" id="IPR029063">
    <property type="entry name" value="SAM-dependent_MTases_sf"/>
</dbReference>
<dbReference type="Pfam" id="PF00535">
    <property type="entry name" value="Glycos_transf_2"/>
    <property type="match status" value="1"/>
</dbReference>
<dbReference type="RefSeq" id="WP_156626793.1">
    <property type="nucleotide sequence ID" value="NZ_CACRTO010000021.1"/>
</dbReference>
<dbReference type="Pfam" id="PF13712">
    <property type="entry name" value="Glyco_tranf_2_5"/>
    <property type="match status" value="1"/>
</dbReference>
<accession>A0A6N3ET22</accession>
<reference evidence="4" key="1">
    <citation type="submission" date="2019-11" db="EMBL/GenBank/DDBJ databases">
        <authorList>
            <person name="Feng L."/>
        </authorList>
    </citation>
    <scope>NUCLEOTIDE SEQUENCE</scope>
    <source>
        <strain evidence="4">CTertiumLFYP3</strain>
    </source>
</reference>
<feature type="domain" description="Glycosyltransferase 2-like" evidence="1">
    <location>
        <begin position="225"/>
        <end position="353"/>
    </location>
</feature>
<evidence type="ECO:0000313" key="4">
    <source>
        <dbReference type="EMBL" id="VYU41723.1"/>
    </source>
</evidence>
<dbReference type="InterPro" id="IPR013216">
    <property type="entry name" value="Methyltransf_11"/>
</dbReference>
<protein>
    <submittedName>
        <fullName evidence="4">Chondroitin synthase</fullName>
    </submittedName>
</protein>
<gene>
    <name evidence="4" type="primary">kfoC_1</name>
    <name evidence="4" type="ORF">CTLFYP3_02356</name>
</gene>
<dbReference type="InterPro" id="IPR059123">
    <property type="entry name" value="StrF_dom"/>
</dbReference>
<dbReference type="GO" id="GO:0016758">
    <property type="term" value="F:hexosyltransferase activity"/>
    <property type="evidence" value="ECO:0007669"/>
    <property type="project" value="UniProtKB-ARBA"/>
</dbReference>
<sequence>MNEKKICFITCVRNLEIYNESLVYINNLIVPQGYEIESINITEVDSVAKAYNEAMRLSDAKYKVYLHENIFIINNTFIEDILNIFLNNDKIGLIGMLGTKMLTNNYSIYGSNSVYGKLYTNNIGIMGLDEFHEVNNNYEEVKLVDGLLMATQYDVTWRDDIFDGWEYYDLSQSVEFLKKGYKVIVPKQLDPWCIQDSLENFSDAKEIYKEKFIEEYLEFLYPLVSILIPAYNQTKYLKEALESAINQTYPNIEIVIGDDSTTDEVKRFIKPYLKSYSNISYFKNKRDLMDYGYKNVNELLIKSNGEYINYLNHDDVFHPQKIEKMMKYFFENPNLTLVTSARQPIDEKGNELSLNGAFSRLFKNDRLISGREISRYAIINTINCIGEPTTVLLKKKYISKNRYGYLNNERIKGVSDLANWINILQYGDLVYISDTLSYFRIHSNQNSNNVSIMMMSIIGWFKLIKNSYEIGVINFKEYKLTLNKCCSLAIELINKYIFNDYKVDNDIKEEIMAVYKNAINIMLSDPISKECECPICNHKIERFLPYQYKKHELDEINKYNIIGSDVENFLCPQCHCHDRERHLIKYFDKMKIWDKYIKDRRVLHIAPEHNIQKIIHDLNTKEYVCGDLYPTKNYIIDLDITNIQFDNNYFDFIICNHVLEHIPDDLKAMSELYRVLKNGGYAVLQTPYSNEINNSFEDEKIMSDEERKKYYGQCDHVRIYGIDFFDRLKKSGFSLNIIKNEELFTLEECKKYGFNYREDLILVKK</sequence>
<feature type="domain" description="Methyltransferase type 11" evidence="2">
    <location>
        <begin position="632"/>
        <end position="683"/>
    </location>
</feature>
<proteinExistence type="predicted"/>
<feature type="domain" description="Streptomycin biosynthesis protein StrF" evidence="3">
    <location>
        <begin position="7"/>
        <end position="216"/>
    </location>
</feature>
<dbReference type="Gene3D" id="3.40.50.150">
    <property type="entry name" value="Vaccinia Virus protein VP39"/>
    <property type="match status" value="1"/>
</dbReference>
<evidence type="ECO:0000259" key="3">
    <source>
        <dbReference type="Pfam" id="PF13712"/>
    </source>
</evidence>
<name>A0A6N3ET22_9CLOT</name>
<dbReference type="Pfam" id="PF08241">
    <property type="entry name" value="Methyltransf_11"/>
    <property type="match status" value="1"/>
</dbReference>